<evidence type="ECO:0000259" key="4">
    <source>
        <dbReference type="Pfam" id="PF05031"/>
    </source>
</evidence>
<comment type="caution">
    <text evidence="5">The sequence shown here is derived from an EMBL/GenBank/DDBJ whole genome shotgun (WGS) entry which is preliminary data.</text>
</comment>
<gene>
    <name evidence="5" type="ORF">D3P08_25005</name>
</gene>
<feature type="signal peptide" evidence="3">
    <location>
        <begin position="1"/>
        <end position="29"/>
    </location>
</feature>
<accession>A0A3A1UV64</accession>
<evidence type="ECO:0000313" key="5">
    <source>
        <dbReference type="EMBL" id="RIX47937.1"/>
    </source>
</evidence>
<feature type="chain" id="PRO_5017175816" description="NEAT domain-containing protein" evidence="3">
    <location>
        <begin position="30"/>
        <end position="139"/>
    </location>
</feature>
<dbReference type="EMBL" id="QXQA01000022">
    <property type="protein sequence ID" value="RIX47937.1"/>
    <property type="molecule type" value="Genomic_DNA"/>
</dbReference>
<protein>
    <recommendedName>
        <fullName evidence="4">NEAT domain-containing protein</fullName>
    </recommendedName>
</protein>
<dbReference type="Pfam" id="PF05031">
    <property type="entry name" value="NEAT"/>
    <property type="match status" value="1"/>
</dbReference>
<comment type="subcellular location">
    <subcellularLocation>
        <location evidence="1">Cell envelope</location>
    </subcellularLocation>
</comment>
<sequence length="139" mass="14665">MSFTLKKGLPALILALMLSVVMIVGSASAATSQDFRIVKASDPTQTSTADGYAVKPASVANDGETVTLGFTTSSLYSINGLSISHDGGATYTPYTGTTSGGVVYYTFPIYDFSENAKAKITVSVFGLYNATHEIQIEWL</sequence>
<name>A0A3A1UV64_9BACL</name>
<feature type="domain" description="NEAT" evidence="4">
    <location>
        <begin position="34"/>
        <end position="137"/>
    </location>
</feature>
<reference evidence="5 6" key="1">
    <citation type="submission" date="2018-09" db="EMBL/GenBank/DDBJ databases">
        <title>Paenibacillus aracenensis nov. sp. isolated from a cave in southern Spain.</title>
        <authorList>
            <person name="Jurado V."/>
            <person name="Gutierrez-Patricio S."/>
            <person name="Gonzalez-Pimentel J.L."/>
            <person name="Miller A.Z."/>
            <person name="Laiz L."/>
            <person name="Saiz-Jimenez C."/>
        </authorList>
    </citation>
    <scope>NUCLEOTIDE SEQUENCE [LARGE SCALE GENOMIC DNA]</scope>
    <source>
        <strain evidence="5 6">DSM 22867</strain>
    </source>
</reference>
<dbReference type="RefSeq" id="WP_119602852.1">
    <property type="nucleotide sequence ID" value="NZ_QXQA01000022.1"/>
</dbReference>
<dbReference type="Gene3D" id="2.60.40.1850">
    <property type="match status" value="1"/>
</dbReference>
<evidence type="ECO:0000256" key="3">
    <source>
        <dbReference type="SAM" id="SignalP"/>
    </source>
</evidence>
<dbReference type="InterPro" id="IPR006635">
    <property type="entry name" value="NEAT_dom"/>
</dbReference>
<dbReference type="GO" id="GO:0030313">
    <property type="term" value="C:cell envelope"/>
    <property type="evidence" value="ECO:0007669"/>
    <property type="project" value="UniProtKB-SubCell"/>
</dbReference>
<proteinExistence type="predicted"/>
<dbReference type="Proteomes" id="UP000266482">
    <property type="component" value="Unassembled WGS sequence"/>
</dbReference>
<dbReference type="SUPFAM" id="SSF158911">
    <property type="entry name" value="NEAT domain-like"/>
    <property type="match status" value="1"/>
</dbReference>
<evidence type="ECO:0000256" key="2">
    <source>
        <dbReference type="ARBA" id="ARBA00022729"/>
    </source>
</evidence>
<keyword evidence="2 3" id="KW-0732">Signal</keyword>
<dbReference type="AlphaFoldDB" id="A0A3A1UV64"/>
<organism evidence="5 6">
    <name type="scientific">Paenibacillus nanensis</name>
    <dbReference type="NCBI Taxonomy" id="393251"/>
    <lineage>
        <taxon>Bacteria</taxon>
        <taxon>Bacillati</taxon>
        <taxon>Bacillota</taxon>
        <taxon>Bacilli</taxon>
        <taxon>Bacillales</taxon>
        <taxon>Paenibacillaceae</taxon>
        <taxon>Paenibacillus</taxon>
    </lineage>
</organism>
<evidence type="ECO:0000256" key="1">
    <source>
        <dbReference type="ARBA" id="ARBA00004196"/>
    </source>
</evidence>
<keyword evidence="6" id="KW-1185">Reference proteome</keyword>
<dbReference type="OrthoDB" id="2679461at2"/>
<dbReference type="InterPro" id="IPR037250">
    <property type="entry name" value="NEAT_dom_sf"/>
</dbReference>
<evidence type="ECO:0000313" key="6">
    <source>
        <dbReference type="Proteomes" id="UP000266482"/>
    </source>
</evidence>